<sequence>MLKKQIIRDQKKDQQHHSYNYHKHEKDYDDNKEKKNVKIVPKILKDRWQINSVIGSGSFGYIYMAIDRMTDEKVALVRESKMYRIVEGPGVPKMYWSGSAGEYNVMVLEMLGPSLEDLFNYCRKKFSLKTVLLLGQQMLERIHHINRRGIIHRDIKPDNFVMGTLAQCQQCYLIDFGLSKYYLDRRRRQHIEYREGKSLTGTARYASLRTHMGIEQSRRDDLECLGYSLIYLAKGKLPWQGIKAESRTEKQEKIYQKKLNTSLSTLCKDFTEEFVHFINYARRLGYAEEPNYSYLSDLLKEVFSKMNLKEDCE</sequence>
<dbReference type="CDD" id="cd14016">
    <property type="entry name" value="STKc_CK1"/>
    <property type="match status" value="1"/>
</dbReference>
<evidence type="ECO:0000313" key="5">
    <source>
        <dbReference type="EMBL" id="CAF1159303.1"/>
    </source>
</evidence>
<dbReference type="OrthoDB" id="9995116at2759"/>
<feature type="region of interest" description="Disordered" evidence="2">
    <location>
        <begin position="1"/>
        <end position="30"/>
    </location>
</feature>
<protein>
    <recommendedName>
        <fullName evidence="1">non-specific serine/threonine protein kinase</fullName>
        <ecNumber evidence="1">2.7.11.1</ecNumber>
    </recommendedName>
</protein>
<dbReference type="Proteomes" id="UP000663829">
    <property type="component" value="Unassembled WGS sequence"/>
</dbReference>
<proteinExistence type="predicted"/>
<accession>A0A813ULV5</accession>
<dbReference type="GO" id="GO:0005524">
    <property type="term" value="F:ATP binding"/>
    <property type="evidence" value="ECO:0007669"/>
    <property type="project" value="InterPro"/>
</dbReference>
<name>A0A813ULV5_9BILA</name>
<keyword evidence="8" id="KW-1185">Reference proteome</keyword>
<gene>
    <name evidence="4" type="ORF">GPM918_LOCUS5053</name>
    <name evidence="5" type="ORF">OVA965_LOCUS22008</name>
    <name evidence="6" type="ORF">SRO942_LOCUS5054</name>
    <name evidence="7" type="ORF">TMI583_LOCUS22723</name>
</gene>
<evidence type="ECO:0000256" key="2">
    <source>
        <dbReference type="SAM" id="MobiDB-lite"/>
    </source>
</evidence>
<dbReference type="PROSITE" id="PS00108">
    <property type="entry name" value="PROTEIN_KINASE_ST"/>
    <property type="match status" value="1"/>
</dbReference>
<evidence type="ECO:0000313" key="8">
    <source>
        <dbReference type="Proteomes" id="UP000663829"/>
    </source>
</evidence>
<dbReference type="PANTHER" id="PTHR11909">
    <property type="entry name" value="CASEIN KINASE-RELATED"/>
    <property type="match status" value="1"/>
</dbReference>
<dbReference type="PROSITE" id="PS50011">
    <property type="entry name" value="PROTEIN_KINASE_DOM"/>
    <property type="match status" value="1"/>
</dbReference>
<dbReference type="Pfam" id="PF00069">
    <property type="entry name" value="Pkinase"/>
    <property type="match status" value="1"/>
</dbReference>
<evidence type="ECO:0000313" key="6">
    <source>
        <dbReference type="EMBL" id="CAF3618071.1"/>
    </source>
</evidence>
<evidence type="ECO:0000313" key="4">
    <source>
        <dbReference type="EMBL" id="CAF0830988.1"/>
    </source>
</evidence>
<evidence type="ECO:0000259" key="3">
    <source>
        <dbReference type="PROSITE" id="PS50011"/>
    </source>
</evidence>
<dbReference type="SUPFAM" id="SSF56112">
    <property type="entry name" value="Protein kinase-like (PK-like)"/>
    <property type="match status" value="1"/>
</dbReference>
<evidence type="ECO:0000256" key="1">
    <source>
        <dbReference type="ARBA" id="ARBA00012513"/>
    </source>
</evidence>
<dbReference type="GO" id="GO:0004674">
    <property type="term" value="F:protein serine/threonine kinase activity"/>
    <property type="evidence" value="ECO:0007669"/>
    <property type="project" value="UniProtKB-EC"/>
</dbReference>
<dbReference type="Proteomes" id="UP000682733">
    <property type="component" value="Unassembled WGS sequence"/>
</dbReference>
<dbReference type="Gene3D" id="1.10.510.10">
    <property type="entry name" value="Transferase(Phosphotransferase) domain 1"/>
    <property type="match status" value="1"/>
</dbReference>
<evidence type="ECO:0000313" key="7">
    <source>
        <dbReference type="EMBL" id="CAF3970970.1"/>
    </source>
</evidence>
<dbReference type="EMBL" id="CAJOBC010000714">
    <property type="protein sequence ID" value="CAF3618071.1"/>
    <property type="molecule type" value="Genomic_DNA"/>
</dbReference>
<dbReference type="EC" id="2.7.11.1" evidence="1"/>
<dbReference type="EMBL" id="CAJNOQ010000714">
    <property type="protein sequence ID" value="CAF0830988.1"/>
    <property type="molecule type" value="Genomic_DNA"/>
</dbReference>
<dbReference type="InterPro" id="IPR050235">
    <property type="entry name" value="CK1_Ser-Thr_kinase"/>
</dbReference>
<dbReference type="EMBL" id="CAJOBA010033767">
    <property type="protein sequence ID" value="CAF3970970.1"/>
    <property type="molecule type" value="Genomic_DNA"/>
</dbReference>
<dbReference type="AlphaFoldDB" id="A0A813ULV5"/>
<dbReference type="InterPro" id="IPR008271">
    <property type="entry name" value="Ser/Thr_kinase_AS"/>
</dbReference>
<reference evidence="4" key="1">
    <citation type="submission" date="2021-02" db="EMBL/GenBank/DDBJ databases">
        <authorList>
            <person name="Nowell W R."/>
        </authorList>
    </citation>
    <scope>NUCLEOTIDE SEQUENCE</scope>
</reference>
<organism evidence="4 8">
    <name type="scientific">Didymodactylos carnosus</name>
    <dbReference type="NCBI Taxonomy" id="1234261"/>
    <lineage>
        <taxon>Eukaryota</taxon>
        <taxon>Metazoa</taxon>
        <taxon>Spiralia</taxon>
        <taxon>Gnathifera</taxon>
        <taxon>Rotifera</taxon>
        <taxon>Eurotatoria</taxon>
        <taxon>Bdelloidea</taxon>
        <taxon>Philodinida</taxon>
        <taxon>Philodinidae</taxon>
        <taxon>Didymodactylos</taxon>
    </lineage>
</organism>
<dbReference type="Proteomes" id="UP000681722">
    <property type="component" value="Unassembled WGS sequence"/>
</dbReference>
<dbReference type="InterPro" id="IPR000719">
    <property type="entry name" value="Prot_kinase_dom"/>
</dbReference>
<dbReference type="EMBL" id="CAJNOK010012243">
    <property type="protein sequence ID" value="CAF1159303.1"/>
    <property type="molecule type" value="Genomic_DNA"/>
</dbReference>
<dbReference type="InterPro" id="IPR011009">
    <property type="entry name" value="Kinase-like_dom_sf"/>
</dbReference>
<dbReference type="SMART" id="SM00220">
    <property type="entry name" value="S_TKc"/>
    <property type="match status" value="1"/>
</dbReference>
<dbReference type="Proteomes" id="UP000677228">
    <property type="component" value="Unassembled WGS sequence"/>
</dbReference>
<feature type="domain" description="Protein kinase" evidence="3">
    <location>
        <begin position="48"/>
        <end position="295"/>
    </location>
</feature>
<comment type="caution">
    <text evidence="4">The sequence shown here is derived from an EMBL/GenBank/DDBJ whole genome shotgun (WGS) entry which is preliminary data.</text>
</comment>